<dbReference type="Gene3D" id="3.30.450.20">
    <property type="entry name" value="PAS domain"/>
    <property type="match status" value="1"/>
</dbReference>
<dbReference type="GO" id="GO:0000155">
    <property type="term" value="F:phosphorelay sensor kinase activity"/>
    <property type="evidence" value="ECO:0007669"/>
    <property type="project" value="InterPro"/>
</dbReference>
<dbReference type="Gene3D" id="1.10.287.130">
    <property type="match status" value="1"/>
</dbReference>
<dbReference type="InterPro" id="IPR035965">
    <property type="entry name" value="PAS-like_dom_sf"/>
</dbReference>
<organism evidence="12 13">
    <name type="scientific">Sphingomonas kyeonggiensis</name>
    <dbReference type="NCBI Taxonomy" id="1268553"/>
    <lineage>
        <taxon>Bacteria</taxon>
        <taxon>Pseudomonadati</taxon>
        <taxon>Pseudomonadota</taxon>
        <taxon>Alphaproteobacteria</taxon>
        <taxon>Sphingomonadales</taxon>
        <taxon>Sphingomonadaceae</taxon>
        <taxon>Sphingomonas</taxon>
    </lineage>
</organism>
<evidence type="ECO:0000256" key="3">
    <source>
        <dbReference type="ARBA" id="ARBA00022553"/>
    </source>
</evidence>
<dbReference type="PROSITE" id="PS50112">
    <property type="entry name" value="PAS"/>
    <property type="match status" value="1"/>
</dbReference>
<dbReference type="AlphaFoldDB" id="A0A7W6NUM5"/>
<keyword evidence="9" id="KW-0472">Membrane</keyword>
<feature type="transmembrane region" description="Helical" evidence="9">
    <location>
        <begin position="86"/>
        <end position="108"/>
    </location>
</feature>
<evidence type="ECO:0000256" key="2">
    <source>
        <dbReference type="ARBA" id="ARBA00012438"/>
    </source>
</evidence>
<feature type="transmembrane region" description="Helical" evidence="9">
    <location>
        <begin position="21"/>
        <end position="44"/>
    </location>
</feature>
<evidence type="ECO:0000256" key="7">
    <source>
        <dbReference type="ARBA" id="ARBA00022840"/>
    </source>
</evidence>
<evidence type="ECO:0000256" key="5">
    <source>
        <dbReference type="ARBA" id="ARBA00022741"/>
    </source>
</evidence>
<reference evidence="12 13" key="1">
    <citation type="submission" date="2020-08" db="EMBL/GenBank/DDBJ databases">
        <title>Genomic Encyclopedia of Type Strains, Phase IV (KMG-IV): sequencing the most valuable type-strain genomes for metagenomic binning, comparative biology and taxonomic classification.</title>
        <authorList>
            <person name="Goeker M."/>
        </authorList>
    </citation>
    <scope>NUCLEOTIDE SEQUENCE [LARGE SCALE GENOMIC DNA]</scope>
    <source>
        <strain evidence="12 13">DSM 101806</strain>
    </source>
</reference>
<evidence type="ECO:0000313" key="12">
    <source>
        <dbReference type="EMBL" id="MBB4097219.1"/>
    </source>
</evidence>
<dbReference type="InterPro" id="IPR000014">
    <property type="entry name" value="PAS"/>
</dbReference>
<dbReference type="SUPFAM" id="SSF47384">
    <property type="entry name" value="Homodimeric domain of signal transducing histidine kinase"/>
    <property type="match status" value="1"/>
</dbReference>
<keyword evidence="7" id="KW-0067">ATP-binding</keyword>
<keyword evidence="13" id="KW-1185">Reference proteome</keyword>
<dbReference type="InterPro" id="IPR004358">
    <property type="entry name" value="Sig_transdc_His_kin-like_C"/>
</dbReference>
<keyword evidence="9" id="KW-0812">Transmembrane</keyword>
<name>A0A7W6NUM5_9SPHN</name>
<proteinExistence type="predicted"/>
<dbReference type="InterPro" id="IPR005467">
    <property type="entry name" value="His_kinase_dom"/>
</dbReference>
<keyword evidence="6" id="KW-0418">Kinase</keyword>
<evidence type="ECO:0000256" key="6">
    <source>
        <dbReference type="ARBA" id="ARBA00022777"/>
    </source>
</evidence>
<dbReference type="SMART" id="SM00091">
    <property type="entry name" value="PAS"/>
    <property type="match status" value="1"/>
</dbReference>
<evidence type="ECO:0000256" key="9">
    <source>
        <dbReference type="SAM" id="Phobius"/>
    </source>
</evidence>
<dbReference type="EC" id="2.7.13.3" evidence="2"/>
<feature type="domain" description="Histidine kinase" evidence="10">
    <location>
        <begin position="435"/>
        <end position="651"/>
    </location>
</feature>
<dbReference type="SMART" id="SM00388">
    <property type="entry name" value="HisKA"/>
    <property type="match status" value="1"/>
</dbReference>
<dbReference type="EMBL" id="JACIEH010000001">
    <property type="protein sequence ID" value="MBB4097219.1"/>
    <property type="molecule type" value="Genomic_DNA"/>
</dbReference>
<dbReference type="Pfam" id="PF13426">
    <property type="entry name" value="PAS_9"/>
    <property type="match status" value="1"/>
</dbReference>
<keyword evidence="5" id="KW-0547">Nucleotide-binding</keyword>
<dbReference type="NCBIfam" id="TIGR00229">
    <property type="entry name" value="sensory_box"/>
    <property type="match status" value="1"/>
</dbReference>
<feature type="transmembrane region" description="Helical" evidence="9">
    <location>
        <begin position="251"/>
        <end position="272"/>
    </location>
</feature>
<comment type="caution">
    <text evidence="12">The sequence shown here is derived from an EMBL/GenBank/DDBJ whole genome shotgun (WGS) entry which is preliminary data.</text>
</comment>
<gene>
    <name evidence="12" type="ORF">GGR46_000752</name>
</gene>
<dbReference type="PANTHER" id="PTHR43065">
    <property type="entry name" value="SENSOR HISTIDINE KINASE"/>
    <property type="match status" value="1"/>
</dbReference>
<keyword evidence="8" id="KW-0902">Two-component regulatory system</keyword>
<sequence length="658" mass="69663">MTNRLGKPSPDHRWASLGAASLPAWFTGLGFIILAAPLLGWLIGNPFLRGFGDPHYAVAPLSAINGASVTLTAFLAVSGFPRAARLAFAPAAILISLITLEYLTGAIAVEKLFFGEAVQRLGVRNNGLPPGGATMVQAVGGLAAIAITSDRRIPRITALLLSSAAVALTLLAAAALLTTGPGLISPAFLGKSTLSTGIALLPLAGLTLHAMRHGARERGWPVLVQLAPAIIILPAIPSLIGIAAYQTGLVGFGAANFLVLAGDVLILAVVLMRAIRHADMQSSALAIREAKLSAVLAMVPDAVILTEEDGRIVDFSAAAERLWGYRAEEVIGRPFTLLAPDTQAERYARELSERRARGFNPWSSEPFSAVGQRHDGTLFPLEARAGEVEAEGVQCLTIFVRDMSAQFGAEDQIAQLNAELAHLARQSAMGEAAADLAHELNQPLAAAANYLSAATMIAKASGTEGPGPEMVSNAREQVMQAGEIIRRLRSFTERNDTERSIEPLQPMIEDAARLVLVGSGRLAAQVECNVEPPNLRVFVDRVQVQQVLVNLMRNAVEALREAGRENPRIWISARPAPDAMVEVQCRDNGPGLPPATLAELFKRFSANKASEGMGIGLSISKRIVEMHGGAFSATNGPEGGAVFTFTLPTLDREDFAQT</sequence>
<dbReference type="InterPro" id="IPR036890">
    <property type="entry name" value="HATPase_C_sf"/>
</dbReference>
<dbReference type="GO" id="GO:0005524">
    <property type="term" value="F:ATP binding"/>
    <property type="evidence" value="ECO:0007669"/>
    <property type="project" value="UniProtKB-KW"/>
</dbReference>
<evidence type="ECO:0000313" key="13">
    <source>
        <dbReference type="Proteomes" id="UP000557392"/>
    </source>
</evidence>
<dbReference type="Pfam" id="PF02518">
    <property type="entry name" value="HATPase_c"/>
    <property type="match status" value="1"/>
</dbReference>
<feature type="transmembrane region" description="Helical" evidence="9">
    <location>
        <begin position="192"/>
        <end position="210"/>
    </location>
</feature>
<feature type="transmembrane region" description="Helical" evidence="9">
    <location>
        <begin position="159"/>
        <end position="180"/>
    </location>
</feature>
<dbReference type="PRINTS" id="PR00344">
    <property type="entry name" value="BCTRLSENSOR"/>
</dbReference>
<keyword evidence="3" id="KW-0597">Phosphoprotein</keyword>
<dbReference type="CDD" id="cd00130">
    <property type="entry name" value="PAS"/>
    <property type="match status" value="1"/>
</dbReference>
<dbReference type="PANTHER" id="PTHR43065:SF10">
    <property type="entry name" value="PEROXIDE STRESS-ACTIVATED HISTIDINE KINASE MAK3"/>
    <property type="match status" value="1"/>
</dbReference>
<accession>A0A7W6NUM5</accession>
<evidence type="ECO:0000256" key="1">
    <source>
        <dbReference type="ARBA" id="ARBA00000085"/>
    </source>
</evidence>
<dbReference type="SUPFAM" id="SSF55874">
    <property type="entry name" value="ATPase domain of HSP90 chaperone/DNA topoisomerase II/histidine kinase"/>
    <property type="match status" value="1"/>
</dbReference>
<dbReference type="SMART" id="SM00387">
    <property type="entry name" value="HATPase_c"/>
    <property type="match status" value="1"/>
</dbReference>
<dbReference type="Gene3D" id="3.30.565.10">
    <property type="entry name" value="Histidine kinase-like ATPase, C-terminal domain"/>
    <property type="match status" value="1"/>
</dbReference>
<evidence type="ECO:0000259" key="11">
    <source>
        <dbReference type="PROSITE" id="PS50112"/>
    </source>
</evidence>
<dbReference type="Proteomes" id="UP000557392">
    <property type="component" value="Unassembled WGS sequence"/>
</dbReference>
<keyword evidence="9" id="KW-1133">Transmembrane helix</keyword>
<dbReference type="SUPFAM" id="SSF55785">
    <property type="entry name" value="PYP-like sensor domain (PAS domain)"/>
    <property type="match status" value="1"/>
</dbReference>
<feature type="transmembrane region" description="Helical" evidence="9">
    <location>
        <begin position="222"/>
        <end position="245"/>
    </location>
</feature>
<dbReference type="InterPro" id="IPR036097">
    <property type="entry name" value="HisK_dim/P_sf"/>
</dbReference>
<feature type="transmembrane region" description="Helical" evidence="9">
    <location>
        <begin position="128"/>
        <end position="147"/>
    </location>
</feature>
<dbReference type="InterPro" id="IPR003594">
    <property type="entry name" value="HATPase_dom"/>
</dbReference>
<dbReference type="InterPro" id="IPR003661">
    <property type="entry name" value="HisK_dim/P_dom"/>
</dbReference>
<protein>
    <recommendedName>
        <fullName evidence="2">histidine kinase</fullName>
        <ecNumber evidence="2">2.7.13.3</ecNumber>
    </recommendedName>
</protein>
<evidence type="ECO:0000256" key="4">
    <source>
        <dbReference type="ARBA" id="ARBA00022679"/>
    </source>
</evidence>
<comment type="catalytic activity">
    <reaction evidence="1">
        <text>ATP + protein L-histidine = ADP + protein N-phospho-L-histidine.</text>
        <dbReference type="EC" id="2.7.13.3"/>
    </reaction>
</comment>
<keyword evidence="4" id="KW-0808">Transferase</keyword>
<evidence type="ECO:0000259" key="10">
    <source>
        <dbReference type="PROSITE" id="PS50109"/>
    </source>
</evidence>
<evidence type="ECO:0000256" key="8">
    <source>
        <dbReference type="ARBA" id="ARBA00023012"/>
    </source>
</evidence>
<dbReference type="PROSITE" id="PS50109">
    <property type="entry name" value="HIS_KIN"/>
    <property type="match status" value="1"/>
</dbReference>
<feature type="transmembrane region" description="Helical" evidence="9">
    <location>
        <begin position="56"/>
        <end position="77"/>
    </location>
</feature>
<feature type="domain" description="PAS" evidence="11">
    <location>
        <begin position="288"/>
        <end position="345"/>
    </location>
</feature>
<dbReference type="Pfam" id="PF00512">
    <property type="entry name" value="HisKA"/>
    <property type="match status" value="1"/>
</dbReference>
<dbReference type="RefSeq" id="WP_183994679.1">
    <property type="nucleotide sequence ID" value="NZ_JACIEH010000001.1"/>
</dbReference>